<dbReference type="InterPro" id="IPR025103">
    <property type="entry name" value="DUF4011"/>
</dbReference>
<keyword evidence="5" id="KW-0067">ATP-binding</keyword>
<organism evidence="10">
    <name type="scientific">Pedococcus sp. KACC 23699</name>
    <dbReference type="NCBI Taxonomy" id="3149228"/>
    <lineage>
        <taxon>Bacteria</taxon>
        <taxon>Bacillati</taxon>
        <taxon>Actinomycetota</taxon>
        <taxon>Actinomycetes</taxon>
        <taxon>Micrococcales</taxon>
        <taxon>Intrasporangiaceae</taxon>
        <taxon>Pedococcus</taxon>
    </lineage>
</organism>
<dbReference type="CDD" id="cd18808">
    <property type="entry name" value="SF1_C_Upf1"/>
    <property type="match status" value="1"/>
</dbReference>
<dbReference type="Pfam" id="PF18741">
    <property type="entry name" value="MTES_1575"/>
    <property type="match status" value="1"/>
</dbReference>
<dbReference type="InterPro" id="IPR049468">
    <property type="entry name" value="Restrct_endonuc-II-like_dom"/>
</dbReference>
<gene>
    <name evidence="10" type="ORF">ABEG17_05480</name>
</gene>
<feature type="compositionally biased region" description="Low complexity" evidence="6">
    <location>
        <begin position="1338"/>
        <end position="1359"/>
    </location>
</feature>
<dbReference type="InterPro" id="IPR011335">
    <property type="entry name" value="Restrct_endonuc-II-like"/>
</dbReference>
<evidence type="ECO:0000259" key="8">
    <source>
        <dbReference type="Pfam" id="PF13087"/>
    </source>
</evidence>
<dbReference type="RefSeq" id="WP_406832277.1">
    <property type="nucleotide sequence ID" value="NZ_CP157483.1"/>
</dbReference>
<dbReference type="InterPro" id="IPR027417">
    <property type="entry name" value="P-loop_NTPase"/>
</dbReference>
<dbReference type="InterPro" id="IPR041677">
    <property type="entry name" value="DNA2/NAM7_AAA_11"/>
</dbReference>
<feature type="region of interest" description="Disordered" evidence="6">
    <location>
        <begin position="1312"/>
        <end position="1498"/>
    </location>
</feature>
<dbReference type="GO" id="GO:0016787">
    <property type="term" value="F:hydrolase activity"/>
    <property type="evidence" value="ECO:0007669"/>
    <property type="project" value="UniProtKB-KW"/>
</dbReference>
<keyword evidence="4" id="KW-0347">Helicase</keyword>
<dbReference type="PANTHER" id="PTHR43788">
    <property type="entry name" value="DNA2/NAM7 HELICASE FAMILY MEMBER"/>
    <property type="match status" value="1"/>
</dbReference>
<feature type="domain" description="DNA2/NAM7 helicase helicase" evidence="7">
    <location>
        <begin position="281"/>
        <end position="344"/>
    </location>
</feature>
<evidence type="ECO:0000256" key="5">
    <source>
        <dbReference type="ARBA" id="ARBA00022840"/>
    </source>
</evidence>
<dbReference type="Pfam" id="PF13195">
    <property type="entry name" value="DUF4011"/>
    <property type="match status" value="1"/>
</dbReference>
<dbReference type="SUPFAM" id="SSF52980">
    <property type="entry name" value="Restriction endonuclease-like"/>
    <property type="match status" value="1"/>
</dbReference>
<feature type="region of interest" description="Disordered" evidence="6">
    <location>
        <begin position="1130"/>
        <end position="1188"/>
    </location>
</feature>
<dbReference type="Pfam" id="PF13087">
    <property type="entry name" value="AAA_12"/>
    <property type="match status" value="1"/>
</dbReference>
<feature type="compositionally biased region" description="Low complexity" evidence="6">
    <location>
        <begin position="1"/>
        <end position="15"/>
    </location>
</feature>
<feature type="compositionally biased region" description="Polar residues" evidence="6">
    <location>
        <begin position="1430"/>
        <end position="1439"/>
    </location>
</feature>
<evidence type="ECO:0000259" key="9">
    <source>
        <dbReference type="Pfam" id="PF18741"/>
    </source>
</evidence>
<dbReference type="PANTHER" id="PTHR43788:SF8">
    <property type="entry name" value="DNA-BINDING PROTEIN SMUBP-2"/>
    <property type="match status" value="1"/>
</dbReference>
<feature type="compositionally biased region" description="Polar residues" evidence="6">
    <location>
        <begin position="1388"/>
        <end position="1398"/>
    </location>
</feature>
<keyword evidence="3" id="KW-0378">Hydrolase</keyword>
<evidence type="ECO:0000256" key="3">
    <source>
        <dbReference type="ARBA" id="ARBA00022801"/>
    </source>
</evidence>
<name>A0AAU7JXF8_9MICO</name>
<dbReference type="SUPFAM" id="SSF52540">
    <property type="entry name" value="P-loop containing nucleoside triphosphate hydrolases"/>
    <property type="match status" value="1"/>
</dbReference>
<protein>
    <submittedName>
        <fullName evidence="10">AAA domain-containing protein</fullName>
    </submittedName>
</protein>
<feature type="compositionally biased region" description="Basic and acidic residues" evidence="6">
    <location>
        <begin position="1482"/>
        <end position="1498"/>
    </location>
</feature>
<feature type="compositionally biased region" description="Low complexity" evidence="6">
    <location>
        <begin position="1447"/>
        <end position="1461"/>
    </location>
</feature>
<dbReference type="InterPro" id="IPR050534">
    <property type="entry name" value="Coronavir_polyprotein_1ab"/>
</dbReference>
<evidence type="ECO:0000256" key="2">
    <source>
        <dbReference type="ARBA" id="ARBA00022741"/>
    </source>
</evidence>
<dbReference type="GO" id="GO:0005524">
    <property type="term" value="F:ATP binding"/>
    <property type="evidence" value="ECO:0007669"/>
    <property type="project" value="UniProtKB-KW"/>
</dbReference>
<feature type="compositionally biased region" description="Polar residues" evidence="6">
    <location>
        <begin position="1134"/>
        <end position="1144"/>
    </location>
</feature>
<dbReference type="Gene3D" id="3.40.50.300">
    <property type="entry name" value="P-loop containing nucleotide triphosphate hydrolases"/>
    <property type="match status" value="3"/>
</dbReference>
<keyword evidence="2" id="KW-0547">Nucleotide-binding</keyword>
<evidence type="ECO:0000259" key="7">
    <source>
        <dbReference type="Pfam" id="PF13086"/>
    </source>
</evidence>
<dbReference type="InterPro" id="IPR047187">
    <property type="entry name" value="SF1_C_Upf1"/>
</dbReference>
<feature type="compositionally biased region" description="Low complexity" evidence="6">
    <location>
        <begin position="1154"/>
        <end position="1168"/>
    </location>
</feature>
<evidence type="ECO:0000256" key="6">
    <source>
        <dbReference type="SAM" id="MobiDB-lite"/>
    </source>
</evidence>
<feature type="domain" description="DNA2/NAM7 helicase helicase" evidence="7">
    <location>
        <begin position="838"/>
        <end position="876"/>
    </location>
</feature>
<sequence length="1498" mass="161368">MNQPTDETPTTPAAETDPRGERVAAAVKTWQRHLVDLGGRNTLLWYRDLPTGTLDLTTAHPGGLAMLLAGRPTRLSDLVREPAALDEARRRARTIRSKTVELSEERGIAAGFIAIGMATWTVRGANRPPAAPVLLRSCVLRPTGAAREDFDLDLGNDVELNPVLEHYLRSEQGIELDTDALEDLATSGSGFDPYPAYERLKQLCKGIPDFAITPRLVVGTFSYAKLPMVADLAAQGTSLADHDVVAALAGDPGALRAVRTQVPEFPADADPSHELLILDADSTQQAAIDAVRSGAHLVIKGPPGTGKSQTIANLIASLAGEGKRVLFVAEKRAAIDAVLSRLDNVGLSDLVLDAYDGASNKRRLAQEFDKALERGTTTTEPDTSEIERDLVDRRATLVEHSKALHEVRQPWGVSAHQAQEAIATLGAARHSPTSRVRVRGTQLAELSRRRVQELGRQLTEAASLGAWSTDSGSDPWFGARIPTSEEAVRAREVTSRLAEGQLQDVEQTMTEVFSEVNLPRAERVGDWGDVLDSVARVRDTLEVFRPEVFDIPLGDLVAATGTKSYRATSGVELGAWSRWRLRRQARSLLRPGPPPSDLHGALVEAQQQRTSWQSMAGAGGRPEIPLDLDRARAAYDSLAEDLRWLGERLATTAAGGDLMGTPLPELQQRMADLATRPERLTVVPRVLGTLDALRAAGMGPLVDDLARRGVEADDVSAELDFVWWTSLCEDLIVSDSRYGAHDGAQLRRVATEYVAADHAHLAASADRVRAGAARKLREVLADHPEQEALVRAEAGKSRRHRPLRELLPKAGETLTAAKPAWAMSPLVVASVLPPGRWFDVVIFDEASQIPPAQAVSAISRAHQVVVAGDERQLPPTNFFTSAVDEDLSPDSETLTEGFESVLDVLTAALPTRRLSWHYRSLDERLVAFANQEMYDGSLVTFPGTGTDAVVRLESVEGSGVVAPGEEAIESTEAEVDRVVALVLEHARTRPQESLGVIALGIKHAARLDDALRKALLEAEGLGDFFDEDRRERFFVKNLERVQGDERDAIILSVGYGKTPHGRVLHRFGPLNLEGGERRLNVAITRARRRMTVVSSLLASDLDPTRLKARGAVMLRDFLAYAADGSLPGRVAESVTDQPATNESATGEPATAEPVTDASVSDDSVTDVSAPEDSKTDASATDEAVTRDSVDDAADLADGAAPAPRGGLVRAEFARRLRESGLVVHEAFGGAGHPVDLAVEDPQRPGHVLVAIETDGPEYAAMHSTRDRDRLRGEQLARLGWEHVRVWTTDLFRDPARDISRVHAAVQKAASRRAAQERAARAATPVATLVPEAPLSSKPTEPAEVAAESPEPTPESAEATQAQGVEVAAAPDPSVEGAVVTDPSVEAPTPSTEASSDAQLTLEGLEASEAFAPTPDEGARKRRVRGRRATSKPTNTQPGQQLPGPLVADQADQTASTDDPAAVPDQTKDDTDAGWGEQPNLSAHDRWLLEQRPPHWGRD</sequence>
<feature type="compositionally biased region" description="Basic residues" evidence="6">
    <location>
        <begin position="1419"/>
        <end position="1429"/>
    </location>
</feature>
<reference evidence="10" key="1">
    <citation type="submission" date="2024-05" db="EMBL/GenBank/DDBJ databases">
        <authorList>
            <person name="Kim S."/>
            <person name="Heo J."/>
            <person name="Choi H."/>
            <person name="Choi Y."/>
            <person name="Kwon S.-W."/>
            <person name="Kim Y."/>
        </authorList>
    </citation>
    <scope>NUCLEOTIDE SEQUENCE</scope>
    <source>
        <strain evidence="10">KACC 23699</strain>
    </source>
</reference>
<evidence type="ECO:0000256" key="1">
    <source>
        <dbReference type="ARBA" id="ARBA00007913"/>
    </source>
</evidence>
<feature type="domain" description="Restriction endonuclease type II-like" evidence="9">
    <location>
        <begin position="1211"/>
        <end position="1304"/>
    </location>
</feature>
<feature type="region of interest" description="Disordered" evidence="6">
    <location>
        <begin position="1"/>
        <end position="21"/>
    </location>
</feature>
<dbReference type="Pfam" id="PF13086">
    <property type="entry name" value="AAA_11"/>
    <property type="match status" value="2"/>
</dbReference>
<feature type="domain" description="DNA2/NAM7 helicase-like C-terminal" evidence="8">
    <location>
        <begin position="911"/>
        <end position="1094"/>
    </location>
</feature>
<evidence type="ECO:0000256" key="4">
    <source>
        <dbReference type="ARBA" id="ARBA00022806"/>
    </source>
</evidence>
<proteinExistence type="inferred from homology"/>
<accession>A0AAU7JXF8</accession>
<dbReference type="InterPro" id="IPR041679">
    <property type="entry name" value="DNA2/NAM7-like_C"/>
</dbReference>
<dbReference type="GO" id="GO:0043139">
    <property type="term" value="F:5'-3' DNA helicase activity"/>
    <property type="evidence" value="ECO:0007669"/>
    <property type="project" value="TreeGrafter"/>
</dbReference>
<comment type="similarity">
    <text evidence="1">Belongs to the DNA2/NAM7 helicase family.</text>
</comment>
<evidence type="ECO:0000313" key="10">
    <source>
        <dbReference type="EMBL" id="XBO44794.1"/>
    </source>
</evidence>
<dbReference type="EMBL" id="CP157483">
    <property type="protein sequence ID" value="XBO44794.1"/>
    <property type="molecule type" value="Genomic_DNA"/>
</dbReference>